<organism evidence="1 2">
    <name type="scientific">Borrelia garinii subsp. bavariensis (strain ATCC BAA-2496 / DSM 23469 / PBi)</name>
    <name type="common">Borreliella bavariensis</name>
    <dbReference type="NCBI Taxonomy" id="290434"/>
    <lineage>
        <taxon>Bacteria</taxon>
        <taxon>Pseudomonadati</taxon>
        <taxon>Spirochaetota</taxon>
        <taxon>Spirochaetia</taxon>
        <taxon>Spirochaetales</taxon>
        <taxon>Borreliaceae</taxon>
        <taxon>Borreliella</taxon>
    </lineage>
</organism>
<evidence type="ECO:0000313" key="2">
    <source>
        <dbReference type="Proteomes" id="UP000002276"/>
    </source>
</evidence>
<reference evidence="1 2" key="1">
    <citation type="journal article" date="2004" name="Nucleic Acids Res.">
        <title>Comparative analysis of the Borrelia garinii genome.</title>
        <authorList>
            <person name="Glockner G."/>
            <person name="Lehmann R."/>
            <person name="Romualdi A."/>
            <person name="Pradella S."/>
            <person name="Schulte-Spechtel U."/>
            <person name="Schilhabel M."/>
            <person name="Wilske B."/>
            <person name="Suhnel J."/>
            <person name="Platzer M."/>
        </authorList>
    </citation>
    <scope>NUCLEOTIDE SEQUENCE [LARGE SCALE GENOMIC DNA]</scope>
    <source>
        <strain evidence="2">ATCC BAA-2496 / DSM 23469 / PBi</strain>
    </source>
</reference>
<dbReference type="EMBL" id="CP000013">
    <property type="protein sequence ID" value="AAU06948.1"/>
    <property type="molecule type" value="Genomic_DNA"/>
</dbReference>
<dbReference type="Proteomes" id="UP000002276">
    <property type="component" value="Chromosome"/>
</dbReference>
<dbReference type="AlphaFoldDB" id="A0A7I6GVK2"/>
<evidence type="ECO:0008006" key="3">
    <source>
        <dbReference type="Google" id="ProtNLM"/>
    </source>
</evidence>
<name>A0A7I6GVK2_BORGP</name>
<dbReference type="KEGG" id="bga:BG0090"/>
<evidence type="ECO:0000313" key="1">
    <source>
        <dbReference type="EMBL" id="AAU06948.1"/>
    </source>
</evidence>
<accession>A0A7I6GVK2</accession>
<proteinExistence type="predicted"/>
<gene>
    <name evidence="1" type="ordered locus">BG0090</name>
</gene>
<protein>
    <recommendedName>
        <fullName evidence="3">Tetratricopeptide repeat family protein</fullName>
    </recommendedName>
</protein>
<sequence length="328" mass="38638">MFVIMRNLVLFFFALPFSISLISSSNKNFPYWILLEKGRQFLYSKSEFSKSNLTHAINYLQEALLRKGVYPEASYYLSVAYGMSGNAVLEKLNLYKSFEDKDYLLDESFEKKILFSLAKMAELENNYVDTIDYLNDILNKFSTKKDYYSYHDYSQGENSIPNNKFNISFYLTSYLKQVRGAFGIDFTFNLYRFKNYNVIDTHQLLSKVYLRLSAYELSITHGLIAAVGILTRMYDYVCYYEPVYQFRNLRSFVQKINEYKAIKNAFESTDFWEIVYNVAVATYAYSNGKYRFRSIDTWKLIVDLAPKFSPYITKSRSQIKNSVFKKKG</sequence>